<dbReference type="AlphaFoldDB" id="A0AAJ0LXS8"/>
<dbReference type="InterPro" id="IPR000504">
    <property type="entry name" value="RRM_dom"/>
</dbReference>
<dbReference type="Pfam" id="PF00076">
    <property type="entry name" value="RRM_1"/>
    <property type="match status" value="1"/>
</dbReference>
<dbReference type="GeneID" id="87882842"/>
<gene>
    <name evidence="3" type="ORF">B0T15DRAFT_317339</name>
</gene>
<keyword evidence="4" id="KW-1185">Reference proteome</keyword>
<dbReference type="Gene3D" id="3.30.70.330">
    <property type="match status" value="1"/>
</dbReference>
<reference evidence="3" key="1">
    <citation type="journal article" date="2023" name="Mol. Phylogenet. Evol.">
        <title>Genome-scale phylogeny and comparative genomics of the fungal order Sordariales.</title>
        <authorList>
            <person name="Hensen N."/>
            <person name="Bonometti L."/>
            <person name="Westerberg I."/>
            <person name="Brannstrom I.O."/>
            <person name="Guillou S."/>
            <person name="Cros-Aarteil S."/>
            <person name="Calhoun S."/>
            <person name="Haridas S."/>
            <person name="Kuo A."/>
            <person name="Mondo S."/>
            <person name="Pangilinan J."/>
            <person name="Riley R."/>
            <person name="LaButti K."/>
            <person name="Andreopoulos B."/>
            <person name="Lipzen A."/>
            <person name="Chen C."/>
            <person name="Yan M."/>
            <person name="Daum C."/>
            <person name="Ng V."/>
            <person name="Clum A."/>
            <person name="Steindorff A."/>
            <person name="Ohm R.A."/>
            <person name="Martin F."/>
            <person name="Silar P."/>
            <person name="Natvig D.O."/>
            <person name="Lalanne C."/>
            <person name="Gautier V."/>
            <person name="Ament-Velasquez S.L."/>
            <person name="Kruys A."/>
            <person name="Hutchinson M.I."/>
            <person name="Powell A.J."/>
            <person name="Barry K."/>
            <person name="Miller A.N."/>
            <person name="Grigoriev I.V."/>
            <person name="Debuchy R."/>
            <person name="Gladieux P."/>
            <person name="Hiltunen Thoren M."/>
            <person name="Johannesson H."/>
        </authorList>
    </citation>
    <scope>NUCLEOTIDE SEQUENCE</scope>
    <source>
        <strain evidence="3">CBS 333.67</strain>
    </source>
</reference>
<feature type="compositionally biased region" description="Low complexity" evidence="1">
    <location>
        <begin position="49"/>
        <end position="61"/>
    </location>
</feature>
<reference evidence="3" key="2">
    <citation type="submission" date="2023-06" db="EMBL/GenBank/DDBJ databases">
        <authorList>
            <consortium name="Lawrence Berkeley National Laboratory"/>
            <person name="Mondo S.J."/>
            <person name="Hensen N."/>
            <person name="Bonometti L."/>
            <person name="Westerberg I."/>
            <person name="Brannstrom I.O."/>
            <person name="Guillou S."/>
            <person name="Cros-Aarteil S."/>
            <person name="Calhoun S."/>
            <person name="Haridas S."/>
            <person name="Kuo A."/>
            <person name="Pangilinan J."/>
            <person name="Riley R."/>
            <person name="Labutti K."/>
            <person name="Andreopoulos B."/>
            <person name="Lipzen A."/>
            <person name="Chen C."/>
            <person name="Yanf M."/>
            <person name="Daum C."/>
            <person name="Ng V."/>
            <person name="Clum A."/>
            <person name="Steindorff A."/>
            <person name="Ohm R."/>
            <person name="Martin F."/>
            <person name="Silar P."/>
            <person name="Natvig D."/>
            <person name="Lalanne C."/>
            <person name="Gautier V."/>
            <person name="Ament-Velasquez S.L."/>
            <person name="Kruys A."/>
            <person name="Hutchinson M.I."/>
            <person name="Powell A.J."/>
            <person name="Barry K."/>
            <person name="Miller A.N."/>
            <person name="Grigoriev I.V."/>
            <person name="Debuchy R."/>
            <person name="Gladieux P."/>
            <person name="Thoren M.H."/>
            <person name="Johannesson H."/>
        </authorList>
    </citation>
    <scope>NUCLEOTIDE SEQUENCE</scope>
    <source>
        <strain evidence="3">CBS 333.67</strain>
    </source>
</reference>
<comment type="caution">
    <text evidence="3">The sequence shown here is derived from an EMBL/GenBank/DDBJ whole genome shotgun (WGS) entry which is preliminary data.</text>
</comment>
<evidence type="ECO:0000313" key="3">
    <source>
        <dbReference type="EMBL" id="KAK3301609.1"/>
    </source>
</evidence>
<dbReference type="InterPro" id="IPR035979">
    <property type="entry name" value="RBD_domain_sf"/>
</dbReference>
<dbReference type="RefSeq" id="XP_062717389.1">
    <property type="nucleotide sequence ID" value="XM_062864013.1"/>
</dbReference>
<sequence length="346" mass="36240">MVSNGDSSGKVAADFERIIQEARDRKKNEALAAKIFGKNQRASTPVSKPAPAAAGSLASRAGVKKRPVPDKGARHNTGDIDGEWTHDLHDTQSRGARTSGSGAGSLAARITDANAPPTGPASQRRKPRQRRAAQVAEALIRSELRSERQGHPQQPQPQQQTSFTNAAIPTAPKAMTTAAAFNRGITIRGLAGPFVVMAQNFAPGTTAADIESAMTPVGGIITSCRIVKTHPIVIAEIVFESKEGADNVIATFNNQTADGRVLSVYPKVGNTPAAKLPAQPTSDNDMVVDGSYGFDDPMDTDPAAGRLPPTGPAAGVSSSGLYSDSLVKRNRWGRGFSRGARGFGGR</sequence>
<feature type="domain" description="RRM" evidence="2">
    <location>
        <begin position="199"/>
        <end position="262"/>
    </location>
</feature>
<dbReference type="InterPro" id="IPR012677">
    <property type="entry name" value="Nucleotide-bd_a/b_plait_sf"/>
</dbReference>
<dbReference type="Proteomes" id="UP001273166">
    <property type="component" value="Unassembled WGS sequence"/>
</dbReference>
<feature type="region of interest" description="Disordered" evidence="1">
    <location>
        <begin position="36"/>
        <end position="135"/>
    </location>
</feature>
<protein>
    <recommendedName>
        <fullName evidence="2">RRM domain-containing protein</fullName>
    </recommendedName>
</protein>
<accession>A0AAJ0LXS8</accession>
<dbReference type="GO" id="GO:0003723">
    <property type="term" value="F:RNA binding"/>
    <property type="evidence" value="ECO:0007669"/>
    <property type="project" value="InterPro"/>
</dbReference>
<evidence type="ECO:0000256" key="1">
    <source>
        <dbReference type="SAM" id="MobiDB-lite"/>
    </source>
</evidence>
<feature type="compositionally biased region" description="Basic and acidic residues" evidence="1">
    <location>
        <begin position="67"/>
        <end position="92"/>
    </location>
</feature>
<dbReference type="CDD" id="cd00590">
    <property type="entry name" value="RRM_SF"/>
    <property type="match status" value="1"/>
</dbReference>
<proteinExistence type="predicted"/>
<dbReference type="SUPFAM" id="SSF54928">
    <property type="entry name" value="RNA-binding domain, RBD"/>
    <property type="match status" value="1"/>
</dbReference>
<evidence type="ECO:0000259" key="2">
    <source>
        <dbReference type="Pfam" id="PF00076"/>
    </source>
</evidence>
<feature type="compositionally biased region" description="Low complexity" evidence="1">
    <location>
        <begin position="93"/>
        <end position="109"/>
    </location>
</feature>
<name>A0AAJ0LXS8_9PEZI</name>
<organism evidence="3 4">
    <name type="scientific">Chaetomium strumarium</name>
    <dbReference type="NCBI Taxonomy" id="1170767"/>
    <lineage>
        <taxon>Eukaryota</taxon>
        <taxon>Fungi</taxon>
        <taxon>Dikarya</taxon>
        <taxon>Ascomycota</taxon>
        <taxon>Pezizomycotina</taxon>
        <taxon>Sordariomycetes</taxon>
        <taxon>Sordariomycetidae</taxon>
        <taxon>Sordariales</taxon>
        <taxon>Chaetomiaceae</taxon>
        <taxon>Chaetomium</taxon>
    </lineage>
</organism>
<dbReference type="EMBL" id="JAUDZG010000008">
    <property type="protein sequence ID" value="KAK3301609.1"/>
    <property type="molecule type" value="Genomic_DNA"/>
</dbReference>
<evidence type="ECO:0000313" key="4">
    <source>
        <dbReference type="Proteomes" id="UP001273166"/>
    </source>
</evidence>
<feature type="region of interest" description="Disordered" evidence="1">
    <location>
        <begin position="297"/>
        <end position="320"/>
    </location>
</feature>